<feature type="transmembrane region" description="Helical" evidence="6">
    <location>
        <begin position="192"/>
        <end position="210"/>
    </location>
</feature>
<evidence type="ECO:0000256" key="3">
    <source>
        <dbReference type="ARBA" id="ARBA00022692"/>
    </source>
</evidence>
<dbReference type="PANTHER" id="PTHR11706:SF33">
    <property type="entry name" value="NATURAL RESISTANCE-ASSOCIATED MACROPHAGE PROTEIN 2"/>
    <property type="match status" value="1"/>
</dbReference>
<gene>
    <name evidence="7" type="ORF">EGD98_15430</name>
</gene>
<dbReference type="RefSeq" id="WP_220589253.1">
    <property type="nucleotide sequence ID" value="NZ_RKLQ01000002.1"/>
</dbReference>
<evidence type="ECO:0000256" key="4">
    <source>
        <dbReference type="ARBA" id="ARBA00022989"/>
    </source>
</evidence>
<sequence length="449" mass="45173">MATSDASDASGIVGKLQNMGPTWLAGAIAVGPATIGALVTAGAGFGYTLLWVVVLSAMMGTTAQYLAMRLGLLTEAGIVSAVEDNLGSSWAWLLVADTVIAAGLAQLVIMKTLAGVSAEVTGLSPVVWAVAWSVVLAIGLAGGGYRYAEWGAKILVSLVVLLFVASLFVVPIDVGAAATGLVPSIPAGVEGALLAAGILGGAVHIALVTMQSYTMRARGWTTEESALARFDVAASMLVAFGVASLAIFLVAASVLSDPSLSVVAAANALGPLVGSNAKWLFLLGLWGAAVTTLGGNTVVPPYLVADKMGWAQDTSDSRYQATVAAFALVSALGVFIPGAVFGLLVQALAIGFVGTPFVLALVLYLLNDPTAVPQTNSVVENVGGLLLVGISTVVAGQWLQRVAAGGVTDPVSLAILAFAAVLGAAMVGLLGLSVRNWLADDTEPAMAAD</sequence>
<dbReference type="Proteomes" id="UP000783863">
    <property type="component" value="Unassembled WGS sequence"/>
</dbReference>
<dbReference type="GO" id="GO:0034755">
    <property type="term" value="P:iron ion transmembrane transport"/>
    <property type="evidence" value="ECO:0007669"/>
    <property type="project" value="TreeGrafter"/>
</dbReference>
<keyword evidence="3 6" id="KW-0812">Transmembrane</keyword>
<feature type="transmembrane region" description="Helical" evidence="6">
    <location>
        <begin position="319"/>
        <end position="341"/>
    </location>
</feature>
<feature type="transmembrane region" description="Helical" evidence="6">
    <location>
        <begin position="89"/>
        <end position="110"/>
    </location>
</feature>
<dbReference type="AlphaFoldDB" id="A0A8J7YLN9"/>
<keyword evidence="5 6" id="KW-0472">Membrane</keyword>
<feature type="transmembrane region" description="Helical" evidence="6">
    <location>
        <begin position="378"/>
        <end position="399"/>
    </location>
</feature>
<evidence type="ECO:0000256" key="2">
    <source>
        <dbReference type="ARBA" id="ARBA00022448"/>
    </source>
</evidence>
<dbReference type="GO" id="GO:0005384">
    <property type="term" value="F:manganese ion transmembrane transporter activity"/>
    <property type="evidence" value="ECO:0007669"/>
    <property type="project" value="TreeGrafter"/>
</dbReference>
<dbReference type="InterPro" id="IPR001046">
    <property type="entry name" value="NRAMP_fam"/>
</dbReference>
<evidence type="ECO:0000313" key="8">
    <source>
        <dbReference type="Proteomes" id="UP000783863"/>
    </source>
</evidence>
<proteinExistence type="predicted"/>
<evidence type="ECO:0000256" key="1">
    <source>
        <dbReference type="ARBA" id="ARBA00004141"/>
    </source>
</evidence>
<feature type="transmembrane region" description="Helical" evidence="6">
    <location>
        <begin position="279"/>
        <end position="299"/>
    </location>
</feature>
<protein>
    <submittedName>
        <fullName evidence="7">Divalent metal cation transporter</fullName>
    </submittedName>
</protein>
<dbReference type="GO" id="GO:0005886">
    <property type="term" value="C:plasma membrane"/>
    <property type="evidence" value="ECO:0007669"/>
    <property type="project" value="TreeGrafter"/>
</dbReference>
<feature type="transmembrane region" description="Helical" evidence="6">
    <location>
        <begin position="154"/>
        <end position="172"/>
    </location>
</feature>
<dbReference type="GO" id="GO:0015086">
    <property type="term" value="F:cadmium ion transmembrane transporter activity"/>
    <property type="evidence" value="ECO:0007669"/>
    <property type="project" value="TreeGrafter"/>
</dbReference>
<comment type="caution">
    <text evidence="7">The sequence shown here is derived from an EMBL/GenBank/DDBJ whole genome shotgun (WGS) entry which is preliminary data.</text>
</comment>
<feature type="transmembrane region" description="Helical" evidence="6">
    <location>
        <begin position="122"/>
        <end position="142"/>
    </location>
</feature>
<evidence type="ECO:0000313" key="7">
    <source>
        <dbReference type="EMBL" id="MBX0305059.1"/>
    </source>
</evidence>
<evidence type="ECO:0000256" key="5">
    <source>
        <dbReference type="ARBA" id="ARBA00023136"/>
    </source>
</evidence>
<dbReference type="PANTHER" id="PTHR11706">
    <property type="entry name" value="SOLUTE CARRIER PROTEIN FAMILY 11 MEMBER"/>
    <property type="match status" value="1"/>
</dbReference>
<name>A0A8J7YLN9_9EURY</name>
<feature type="transmembrane region" description="Helical" evidence="6">
    <location>
        <begin position="347"/>
        <end position="366"/>
    </location>
</feature>
<accession>A0A8J7YLN9</accession>
<keyword evidence="4 6" id="KW-1133">Transmembrane helix</keyword>
<keyword evidence="2" id="KW-0813">Transport</keyword>
<dbReference type="EMBL" id="RKLQ01000002">
    <property type="protein sequence ID" value="MBX0305059.1"/>
    <property type="molecule type" value="Genomic_DNA"/>
</dbReference>
<organism evidence="7 8">
    <name type="scientific">Haloarcula salinisoli</name>
    <dbReference type="NCBI Taxonomy" id="2487746"/>
    <lineage>
        <taxon>Archaea</taxon>
        <taxon>Methanobacteriati</taxon>
        <taxon>Methanobacteriota</taxon>
        <taxon>Stenosarchaea group</taxon>
        <taxon>Halobacteria</taxon>
        <taxon>Halobacteriales</taxon>
        <taxon>Haloarculaceae</taxon>
        <taxon>Haloarcula</taxon>
    </lineage>
</organism>
<dbReference type="Pfam" id="PF01566">
    <property type="entry name" value="Nramp"/>
    <property type="match status" value="1"/>
</dbReference>
<comment type="subcellular location">
    <subcellularLocation>
        <location evidence="1">Membrane</location>
        <topology evidence="1">Multi-pass membrane protein</topology>
    </subcellularLocation>
</comment>
<feature type="transmembrane region" description="Helical" evidence="6">
    <location>
        <begin position="411"/>
        <end position="432"/>
    </location>
</feature>
<keyword evidence="8" id="KW-1185">Reference proteome</keyword>
<reference evidence="7" key="1">
    <citation type="submission" date="2021-06" db="EMBL/GenBank/DDBJ databases">
        <title>Halomicroarcula sp. F24A a new haloarchaeum isolated from saline soil.</title>
        <authorList>
            <person name="Duran-Viseras A."/>
            <person name="Sanchez-Porro C."/>
            <person name="Ventosa A."/>
        </authorList>
    </citation>
    <scope>NUCLEOTIDE SEQUENCE</scope>
    <source>
        <strain evidence="7">F24A</strain>
    </source>
</reference>
<evidence type="ECO:0000256" key="6">
    <source>
        <dbReference type="SAM" id="Phobius"/>
    </source>
</evidence>
<feature type="transmembrane region" description="Helical" evidence="6">
    <location>
        <begin position="230"/>
        <end position="255"/>
    </location>
</feature>